<dbReference type="PROSITE" id="PS51379">
    <property type="entry name" value="4FE4S_FER_2"/>
    <property type="match status" value="2"/>
</dbReference>
<dbReference type="AlphaFoldDB" id="D0WG77"/>
<dbReference type="InterPro" id="IPR017896">
    <property type="entry name" value="4Fe4S_Fe-S-bd"/>
</dbReference>
<evidence type="ECO:0000256" key="4">
    <source>
        <dbReference type="ARBA" id="ARBA00022737"/>
    </source>
</evidence>
<dbReference type="PANTHER" id="PTHR43177:SF5">
    <property type="entry name" value="ANAEROBIC DIMETHYL SULFOXIDE REDUCTASE CHAIN B-RELATED"/>
    <property type="match status" value="1"/>
</dbReference>
<dbReference type="Proteomes" id="UP000006001">
    <property type="component" value="Unassembled WGS sequence"/>
</dbReference>
<protein>
    <submittedName>
        <fullName evidence="9">Dimethylsulfoxide reductase, chain B</fullName>
    </submittedName>
</protein>
<reference evidence="9" key="1">
    <citation type="submission" date="2009-10" db="EMBL/GenBank/DDBJ databases">
        <authorList>
            <person name="Weinstock G."/>
            <person name="Sodergren E."/>
            <person name="Clifton S."/>
            <person name="Fulton L."/>
            <person name="Fulton B."/>
            <person name="Courtney L."/>
            <person name="Fronick C."/>
            <person name="Harrison M."/>
            <person name="Strong C."/>
            <person name="Farmer C."/>
            <person name="Delahaunty K."/>
            <person name="Markovic C."/>
            <person name="Hall O."/>
            <person name="Minx P."/>
            <person name="Tomlinson C."/>
            <person name="Mitreva M."/>
            <person name="Nelson J."/>
            <person name="Hou S."/>
            <person name="Wollam A."/>
            <person name="Pepin K.H."/>
            <person name="Johnson M."/>
            <person name="Bhonagiri V."/>
            <person name="Nash W.E."/>
            <person name="Warren W."/>
            <person name="Chinwalla A."/>
            <person name="Mardis E.R."/>
            <person name="Wilson R.K."/>
        </authorList>
    </citation>
    <scope>NUCLEOTIDE SEQUENCE [LARGE SCALE GENOMIC DNA]</scope>
    <source>
        <strain evidence="9">ATCC 700122</strain>
    </source>
</reference>
<dbReference type="GO" id="GO:0046872">
    <property type="term" value="F:metal ion binding"/>
    <property type="evidence" value="ECO:0007669"/>
    <property type="project" value="UniProtKB-KW"/>
</dbReference>
<dbReference type="CDD" id="cd16371">
    <property type="entry name" value="DMSOR_beta_like"/>
    <property type="match status" value="1"/>
</dbReference>
<dbReference type="STRING" id="649764.HMPREF0762_00828"/>
<name>D0WG77_SLAES</name>
<evidence type="ECO:0000259" key="8">
    <source>
        <dbReference type="PROSITE" id="PS51379"/>
    </source>
</evidence>
<dbReference type="PROSITE" id="PS00198">
    <property type="entry name" value="4FE4S_FER_1"/>
    <property type="match status" value="1"/>
</dbReference>
<feature type="domain" description="4Fe-4S ferredoxin-type" evidence="8">
    <location>
        <begin position="37"/>
        <end position="69"/>
    </location>
</feature>
<dbReference type="Pfam" id="PF13247">
    <property type="entry name" value="Fer4_11"/>
    <property type="match status" value="1"/>
</dbReference>
<evidence type="ECO:0000256" key="5">
    <source>
        <dbReference type="ARBA" id="ARBA00022982"/>
    </source>
</evidence>
<dbReference type="PANTHER" id="PTHR43177">
    <property type="entry name" value="PROTEIN NRFC"/>
    <property type="match status" value="1"/>
</dbReference>
<organism evidence="9 10">
    <name type="scientific">Slackia exigua (strain ATCC 700122 / DSM 15923 / CIP 105133 / JCM 11022 / KCTC 5966 / S-7)</name>
    <dbReference type="NCBI Taxonomy" id="649764"/>
    <lineage>
        <taxon>Bacteria</taxon>
        <taxon>Bacillati</taxon>
        <taxon>Actinomycetota</taxon>
        <taxon>Coriobacteriia</taxon>
        <taxon>Eggerthellales</taxon>
        <taxon>Eggerthellaceae</taxon>
        <taxon>Slackia</taxon>
    </lineage>
</organism>
<keyword evidence="10" id="KW-1185">Reference proteome</keyword>
<keyword evidence="5" id="KW-0249">Electron transport</keyword>
<evidence type="ECO:0000256" key="1">
    <source>
        <dbReference type="ARBA" id="ARBA00022448"/>
    </source>
</evidence>
<proteinExistence type="predicted"/>
<keyword evidence="1" id="KW-0813">Transport</keyword>
<evidence type="ECO:0000256" key="3">
    <source>
        <dbReference type="ARBA" id="ARBA00022723"/>
    </source>
</evidence>
<comment type="caution">
    <text evidence="9">The sequence shown here is derived from an EMBL/GenBank/DDBJ whole genome shotgun (WGS) entry which is preliminary data.</text>
</comment>
<evidence type="ECO:0000313" key="9">
    <source>
        <dbReference type="EMBL" id="EEZ61490.1"/>
    </source>
</evidence>
<keyword evidence="7" id="KW-0411">Iron-sulfur</keyword>
<dbReference type="InterPro" id="IPR017900">
    <property type="entry name" value="4Fe4S_Fe_S_CS"/>
</dbReference>
<evidence type="ECO:0000256" key="6">
    <source>
        <dbReference type="ARBA" id="ARBA00023004"/>
    </source>
</evidence>
<keyword evidence="3" id="KW-0479">Metal-binding</keyword>
<dbReference type="eggNOG" id="COG0437">
    <property type="taxonomic scope" value="Bacteria"/>
</dbReference>
<dbReference type="HOGENOM" id="CLU_043374_2_0_11"/>
<gene>
    <name evidence="9" type="ORF">HMPREF0762_00828</name>
</gene>
<dbReference type="SUPFAM" id="SSF54862">
    <property type="entry name" value="4Fe-4S ferredoxins"/>
    <property type="match status" value="1"/>
</dbReference>
<dbReference type="InterPro" id="IPR050954">
    <property type="entry name" value="ET_IronSulfur_Cluster-Binding"/>
</dbReference>
<keyword evidence="2" id="KW-0004">4Fe-4S</keyword>
<dbReference type="EMBL" id="ACUX02000006">
    <property type="protein sequence ID" value="EEZ61490.1"/>
    <property type="molecule type" value="Genomic_DNA"/>
</dbReference>
<feature type="domain" description="4Fe-4S ferredoxin-type" evidence="8">
    <location>
        <begin position="70"/>
        <end position="99"/>
    </location>
</feature>
<keyword evidence="4" id="KW-0677">Repeat</keyword>
<evidence type="ECO:0000313" key="10">
    <source>
        <dbReference type="Proteomes" id="UP000006001"/>
    </source>
</evidence>
<dbReference type="GO" id="GO:0051539">
    <property type="term" value="F:4 iron, 4 sulfur cluster binding"/>
    <property type="evidence" value="ECO:0007669"/>
    <property type="project" value="UniProtKB-KW"/>
</dbReference>
<dbReference type="Gene3D" id="3.30.70.20">
    <property type="match status" value="2"/>
</dbReference>
<accession>D0WG77</accession>
<evidence type="ECO:0000256" key="7">
    <source>
        <dbReference type="ARBA" id="ARBA00023014"/>
    </source>
</evidence>
<keyword evidence="6" id="KW-0408">Iron</keyword>
<sequence length="190" mass="20061">MACMDFHALEAGHLYRRVIDCEGGETACGADGTCTTDAFAYHVSLACNHCDQPACMEVCPTGAMHKDGLGLVQVDHMRCIGCGYCTIACPYHAPSIDPALHQSSKCDGCTSRVEAGKNPICVDACPLRALGWGERTDLAAAHAGEDLTYAVLPLPPSSYTYPNLTIHASAAARRAQEGDLAIANVDELGF</sequence>
<evidence type="ECO:0000256" key="2">
    <source>
        <dbReference type="ARBA" id="ARBA00022485"/>
    </source>
</evidence>